<dbReference type="InterPro" id="IPR004473">
    <property type="entry name" value="Restrct_endonuc_typeI_HsdR"/>
</dbReference>
<evidence type="ECO:0000256" key="5">
    <source>
        <dbReference type="ARBA" id="ARBA00022747"/>
    </source>
</evidence>
<evidence type="ECO:0000256" key="7">
    <source>
        <dbReference type="ARBA" id="ARBA00022801"/>
    </source>
</evidence>
<keyword evidence="7 10" id="KW-0378">Hydrolase</keyword>
<comment type="function">
    <text evidence="10">Subunit R is required for both nuclease and ATPase activities, but not for modification.</text>
</comment>
<dbReference type="NCBIfam" id="TIGR00348">
    <property type="entry name" value="hsdR"/>
    <property type="match status" value="1"/>
</dbReference>
<keyword evidence="4 10" id="KW-0547">Nucleotide-binding</keyword>
<evidence type="ECO:0000256" key="4">
    <source>
        <dbReference type="ARBA" id="ARBA00022741"/>
    </source>
</evidence>
<dbReference type="RefSeq" id="WP_102714358.1">
    <property type="nucleotide sequence ID" value="NZ_PJKA01000012.1"/>
</dbReference>
<comment type="similarity">
    <text evidence="2 10">Belongs to the HsdR family.</text>
</comment>
<evidence type="ECO:0000256" key="9">
    <source>
        <dbReference type="ARBA" id="ARBA00023125"/>
    </source>
</evidence>
<dbReference type="CDD" id="cd18800">
    <property type="entry name" value="SF2_C_EcoR124I-like"/>
    <property type="match status" value="1"/>
</dbReference>
<comment type="catalytic activity">
    <reaction evidence="1 10">
        <text>Endonucleolytic cleavage of DNA to give random double-stranded fragments with terminal 5'-phosphates, ATP is simultaneously hydrolyzed.</text>
        <dbReference type="EC" id="3.1.21.3"/>
    </reaction>
</comment>
<evidence type="ECO:0000256" key="8">
    <source>
        <dbReference type="ARBA" id="ARBA00022840"/>
    </source>
</evidence>
<evidence type="ECO:0000259" key="11">
    <source>
        <dbReference type="PROSITE" id="PS51192"/>
    </source>
</evidence>
<dbReference type="InterPro" id="IPR051268">
    <property type="entry name" value="Type-I_R_enzyme_R_subunit"/>
</dbReference>
<dbReference type="Pfam" id="PF18766">
    <property type="entry name" value="SWI2_SNF2"/>
    <property type="match status" value="1"/>
</dbReference>
<comment type="caution">
    <text evidence="12">The sequence shown here is derived from an EMBL/GenBank/DDBJ whole genome shotgun (WGS) entry which is preliminary data.</text>
</comment>
<dbReference type="InterPro" id="IPR014001">
    <property type="entry name" value="Helicase_ATP-bd"/>
</dbReference>
<evidence type="ECO:0000256" key="6">
    <source>
        <dbReference type="ARBA" id="ARBA00022759"/>
    </source>
</evidence>
<evidence type="ECO:0000256" key="3">
    <source>
        <dbReference type="ARBA" id="ARBA00022722"/>
    </source>
</evidence>
<evidence type="ECO:0000313" key="13">
    <source>
        <dbReference type="Proteomes" id="UP000236000"/>
    </source>
</evidence>
<dbReference type="GO" id="GO:0003677">
    <property type="term" value="F:DNA binding"/>
    <property type="evidence" value="ECO:0007669"/>
    <property type="project" value="UniProtKB-KW"/>
</dbReference>
<dbReference type="CDD" id="cd18030">
    <property type="entry name" value="DEXHc_RE_I_HsdR"/>
    <property type="match status" value="1"/>
</dbReference>
<keyword evidence="6 12" id="KW-0255">Endonuclease</keyword>
<sequence>MLDDTYNELGAAERVTQNKVVALFRDHLQFTYLGNWKVSPENARTSPIEESLLRSWLERRGGESAVYAPKIIQTLKRAASNPSCSLYETNKAVYSLLYYGVGIAREVGQSHTTFPLIDWDHPENNDFAVAEEVSVRRVDGKTTRRPDVVLYVNGIALAVLELKRGSVTVNEAIRQNQTNQYKDEIPHFFSTVQLVMAANETEGLRYATTKTPPKYYLTWKRDQEDTPVNHLLEHLRELCSQKRLLEFIHDFVVYDAGIKKVARPHQYRGIKKAQEYLRRREGGIIWHTQGSGKSLLMIWLAKWILRNTPHSRVLVITDRTELDEQIDRNFNQAGITSYRTKSSRDLFAKLNRAEERVVCSLVHKFGLREGDADDIIREWDDTIPADFKVKGDLHVFIDECHRTQSGKLAKAMKRLLGSGIFIGFTGTPLFKSDKETSRETFGNFIDTYKFDEAVRDGAVLDLRYEARNVDQDFSPKGDVKLDERFERLTTGMTDEQKYQLKQKWGTMKALYSSRERLERIAANICEDMDRDLRLRMDAGNAMLVADNIYQAFRFYEIFQRTELKGKCAVVSSYVASSEATRTAGLGAAQQSEEMLKYETCQLMLKDFGFQTASVAACEKFESKVKEMFIKEPGQMKLLIVVDKLLTGFDAPPATYLYIDKKMQDHGLFQAICRVNRLDGESKEFGYIVDYKDLFRSLEKAVKSFTAEAFEHYELADVQGLLKDRLTEANKLLAQRLDRLRALCEPVAEPKGQDEYLSYFCMGENLKKHQRQRVELYTGTAALMRAYAKVCDELDLAGYSKEQITLIREEVEHFANARDAVKLASGDYIDMKMYEAEMRNLIDTYVHASDAESVSTMEDMGMVELLVTRTEEIIRETEKKTGKHAAESIGNNLKKEITEKRSLNPKFYDSMGTLLIRLLEDHKKGAIEYKDFLDGVVELARKIRGGERPRPQPINTPRLKALYDNAPAPRRHAERFPEQFALVMDRKCAGMQAGFNDPVSTRYREAFVLIREGMEELRDEFDLDINEEMIETVFNLAVQHYGRS</sequence>
<dbReference type="InterPro" id="IPR040980">
    <property type="entry name" value="SWI2_SNF2"/>
</dbReference>
<dbReference type="PROSITE" id="PS51192">
    <property type="entry name" value="HELICASE_ATP_BIND_1"/>
    <property type="match status" value="1"/>
</dbReference>
<reference evidence="12 13" key="1">
    <citation type="journal article" date="2017" name="BMC Genomics">
        <title>Genome sequencing of 39 Akkermansia muciniphila isolates reveals its population structure, genomic and functional diverisity, and global distribution in mammalian gut microbiotas.</title>
        <authorList>
            <person name="Guo X."/>
            <person name="Li S."/>
            <person name="Zhang J."/>
            <person name="Wu F."/>
            <person name="Li X."/>
            <person name="Wu D."/>
            <person name="Zhang M."/>
            <person name="Ou Z."/>
            <person name="Jie Z."/>
            <person name="Yan Q."/>
            <person name="Li P."/>
            <person name="Yi J."/>
            <person name="Peng Y."/>
        </authorList>
    </citation>
    <scope>NUCLEOTIDE SEQUENCE [LARGE SCALE GENOMIC DNA]</scope>
    <source>
        <strain evidence="12 13">GP24</strain>
    </source>
</reference>
<comment type="subunit">
    <text evidence="10">The type I restriction/modification system is composed of three polypeptides R, M and S.</text>
</comment>
<evidence type="ECO:0000313" key="12">
    <source>
        <dbReference type="EMBL" id="PNC17703.1"/>
    </source>
</evidence>
<dbReference type="GO" id="GO:0005524">
    <property type="term" value="F:ATP binding"/>
    <property type="evidence" value="ECO:0007669"/>
    <property type="project" value="UniProtKB-KW"/>
</dbReference>
<dbReference type="GO" id="GO:0009035">
    <property type="term" value="F:type I site-specific deoxyribonuclease activity"/>
    <property type="evidence" value="ECO:0007669"/>
    <property type="project" value="UniProtKB-EC"/>
</dbReference>
<evidence type="ECO:0000256" key="2">
    <source>
        <dbReference type="ARBA" id="ARBA00008598"/>
    </source>
</evidence>
<feature type="domain" description="Helicase ATP-binding" evidence="11">
    <location>
        <begin position="274"/>
        <end position="446"/>
    </location>
</feature>
<keyword evidence="5 10" id="KW-0680">Restriction system</keyword>
<accession>A0A2N8HCU4</accession>
<organism evidence="12 13">
    <name type="scientific">Akkermansia muciniphila</name>
    <dbReference type="NCBI Taxonomy" id="239935"/>
    <lineage>
        <taxon>Bacteria</taxon>
        <taxon>Pseudomonadati</taxon>
        <taxon>Verrucomicrobiota</taxon>
        <taxon>Verrucomicrobiia</taxon>
        <taxon>Verrucomicrobiales</taxon>
        <taxon>Akkermansiaceae</taxon>
        <taxon>Akkermansia</taxon>
    </lineage>
</organism>
<dbReference type="PANTHER" id="PTHR30195:SF15">
    <property type="entry name" value="TYPE I RESTRICTION ENZYME HINDI ENDONUCLEASE SUBUNIT"/>
    <property type="match status" value="1"/>
</dbReference>
<dbReference type="AlphaFoldDB" id="A0A2N8HCU4"/>
<dbReference type="SUPFAM" id="SSF52540">
    <property type="entry name" value="P-loop containing nucleoside triphosphate hydrolases"/>
    <property type="match status" value="2"/>
</dbReference>
<dbReference type="PANTHER" id="PTHR30195">
    <property type="entry name" value="TYPE I SITE-SPECIFIC DEOXYRIBONUCLEASE PROTEIN SUBUNIT M AND R"/>
    <property type="match status" value="1"/>
</dbReference>
<gene>
    <name evidence="12" type="ORF">CXU22_08120</name>
</gene>
<dbReference type="InterPro" id="IPR055180">
    <property type="entry name" value="HsdR_RecA-like_helicase_dom_2"/>
</dbReference>
<keyword evidence="3" id="KW-0540">Nuclease</keyword>
<dbReference type="Proteomes" id="UP000236000">
    <property type="component" value="Unassembled WGS sequence"/>
</dbReference>
<keyword evidence="9 10" id="KW-0238">DNA-binding</keyword>
<protein>
    <recommendedName>
        <fullName evidence="10">Type I restriction enzyme endonuclease subunit</fullName>
        <shortName evidence="10">R protein</shortName>
        <ecNumber evidence="10">3.1.21.3</ecNumber>
    </recommendedName>
</protein>
<dbReference type="Pfam" id="PF22679">
    <property type="entry name" value="T1R_D3-like"/>
    <property type="match status" value="1"/>
</dbReference>
<dbReference type="Pfam" id="PF04313">
    <property type="entry name" value="HSDR_N"/>
    <property type="match status" value="1"/>
</dbReference>
<name>A0A2N8HCU4_9BACT</name>
<proteinExistence type="inferred from homology"/>
<evidence type="ECO:0000256" key="10">
    <source>
        <dbReference type="RuleBase" id="RU364115"/>
    </source>
</evidence>
<dbReference type="OrthoDB" id="9758243at2"/>
<dbReference type="SMART" id="SM00487">
    <property type="entry name" value="DEXDc"/>
    <property type="match status" value="1"/>
</dbReference>
<keyword evidence="8 10" id="KW-0067">ATP-binding</keyword>
<dbReference type="InterPro" id="IPR007409">
    <property type="entry name" value="Restrct_endonuc_type1_HsdR_N"/>
</dbReference>
<dbReference type="Gene3D" id="3.90.1570.50">
    <property type="match status" value="1"/>
</dbReference>
<dbReference type="EMBL" id="PJKA01000012">
    <property type="protein sequence ID" value="PNC17703.1"/>
    <property type="molecule type" value="Genomic_DNA"/>
</dbReference>
<dbReference type="EC" id="3.1.21.3" evidence="10"/>
<dbReference type="GO" id="GO:0009307">
    <property type="term" value="P:DNA restriction-modification system"/>
    <property type="evidence" value="ECO:0007669"/>
    <property type="project" value="UniProtKB-KW"/>
</dbReference>
<evidence type="ECO:0000256" key="1">
    <source>
        <dbReference type="ARBA" id="ARBA00000851"/>
    </source>
</evidence>
<dbReference type="InterPro" id="IPR027417">
    <property type="entry name" value="P-loop_NTPase"/>
</dbReference>
<dbReference type="CDD" id="cd22332">
    <property type="entry name" value="HsdR_N"/>
    <property type="match status" value="1"/>
</dbReference>
<dbReference type="Gene3D" id="3.40.50.300">
    <property type="entry name" value="P-loop containing nucleotide triphosphate hydrolases"/>
    <property type="match status" value="2"/>
</dbReference>